<proteinExistence type="predicted"/>
<evidence type="ECO:0000313" key="1">
    <source>
        <dbReference type="EMBL" id="MBD2594036.1"/>
    </source>
</evidence>
<accession>A0ABR8FRW1</accession>
<dbReference type="RefSeq" id="WP_190966950.1">
    <property type="nucleotide sequence ID" value="NZ_JACJTB010000005.1"/>
</dbReference>
<organism evidence="1 2">
    <name type="scientific">Nostoc spongiaeforme FACHB-130</name>
    <dbReference type="NCBI Taxonomy" id="1357510"/>
    <lineage>
        <taxon>Bacteria</taxon>
        <taxon>Bacillati</taxon>
        <taxon>Cyanobacteriota</taxon>
        <taxon>Cyanophyceae</taxon>
        <taxon>Nostocales</taxon>
        <taxon>Nostocaceae</taxon>
        <taxon>Nostoc</taxon>
    </lineage>
</organism>
<gene>
    <name evidence="1" type="ORF">H6G74_06795</name>
</gene>
<reference evidence="1 2" key="1">
    <citation type="journal article" date="2020" name="ISME J.">
        <title>Comparative genomics reveals insights into cyanobacterial evolution and habitat adaptation.</title>
        <authorList>
            <person name="Chen M.Y."/>
            <person name="Teng W.K."/>
            <person name="Zhao L."/>
            <person name="Hu C.X."/>
            <person name="Zhou Y.K."/>
            <person name="Han B.P."/>
            <person name="Song L.R."/>
            <person name="Shu W.S."/>
        </authorList>
    </citation>
    <scope>NUCLEOTIDE SEQUENCE [LARGE SCALE GENOMIC DNA]</scope>
    <source>
        <strain evidence="1 2">FACHB-130</strain>
    </source>
</reference>
<protein>
    <submittedName>
        <fullName evidence="1">DUF2887 domain-containing protein</fullName>
    </submittedName>
</protein>
<keyword evidence="2" id="KW-1185">Reference proteome</keyword>
<evidence type="ECO:0000313" key="2">
    <source>
        <dbReference type="Proteomes" id="UP000603457"/>
    </source>
</evidence>
<name>A0ABR8FRW1_9NOSO</name>
<dbReference type="Pfam" id="PF11103">
    <property type="entry name" value="DUF2887"/>
    <property type="match status" value="1"/>
</dbReference>
<dbReference type="Proteomes" id="UP000603457">
    <property type="component" value="Unassembled WGS sequence"/>
</dbReference>
<sequence length="66" mass="7738">MRRDSIFYKLVQQFPPLLFELLKHPPNNAQNYLFDSLKKKCRLVGAISKPNKSLCVLSFILQPNLY</sequence>
<comment type="caution">
    <text evidence="1">The sequence shown here is derived from an EMBL/GenBank/DDBJ whole genome shotgun (WGS) entry which is preliminary data.</text>
</comment>
<dbReference type="EMBL" id="JACJTB010000005">
    <property type="protein sequence ID" value="MBD2594036.1"/>
    <property type="molecule type" value="Genomic_DNA"/>
</dbReference>
<dbReference type="InterPro" id="IPR022573">
    <property type="entry name" value="DUF2887"/>
</dbReference>